<sequence length="643" mass="73811">MAKLVDIMTFHSFASLVVNEKYDGDWYLLEEDQLRKLNELVSTTNTKNKKQYSHSLFKTLLKQIRSFNGTEEEYSHSDIYLKHKLPFSAYQNIKYLVGSNNVFTYDDLLSECHQILTTEEHATGKPEFVSNYKVIIVDEIQDIYPALCNIILDMSLDKHLTIAGDPNQSIYTFLGAEYSKNWGRILPEFEKVETITLNESFRLTPELQRFSNSMRKGSKPRTTTTNPYFNSCVKSSVSLEPVRISFNSQVEEYEFIYNEIERMVNLSNNQIKYSDIAILAFANQDVDSCYRYFEEKQSETMGLKRLNSTPRWLNTDISLILQYMKILVDPTQSLALLTTLSMLKGVGLTTVNSINSAAVKLNVSVWDYINNHELKASKKISKIILDYRDVIKDCRESIDANDPNSIMVALLTLANKYGLKQRLNKKKLNELQLKEYEEFLTSIWMTLKKISSFKPVDQTLLQFYLHNYNTELIMNSKLKSTLNLTSDEDTVPNSDTEGNANTNDYESEVKFSTIHTAKGLEFPIVFLLSSNNDNLFIPERKRALYVAVTRATTLLYFNKLNNHFVSEIDNLVGKGKQVKNGNTNENVAIGPVMSSKPPDFNEESMKRILDVMGRRGNRLGLGPVGQVRNFSTLVSKIMRKRFI</sequence>
<evidence type="ECO:0000313" key="2">
    <source>
        <dbReference type="Proteomes" id="UP001165064"/>
    </source>
</evidence>
<dbReference type="Proteomes" id="UP001165064">
    <property type="component" value="Unassembled WGS sequence"/>
</dbReference>
<comment type="caution">
    <text evidence="1">The sequence shown here is derived from an EMBL/GenBank/DDBJ whole genome shotgun (WGS) entry which is preliminary data.</text>
</comment>
<proteinExistence type="predicted"/>
<name>A0ACB5T945_AMBMO</name>
<organism evidence="1 2">
    <name type="scientific">Ambrosiozyma monospora</name>
    <name type="common">Yeast</name>
    <name type="synonym">Endomycopsis monosporus</name>
    <dbReference type="NCBI Taxonomy" id="43982"/>
    <lineage>
        <taxon>Eukaryota</taxon>
        <taxon>Fungi</taxon>
        <taxon>Dikarya</taxon>
        <taxon>Ascomycota</taxon>
        <taxon>Saccharomycotina</taxon>
        <taxon>Pichiomycetes</taxon>
        <taxon>Pichiales</taxon>
        <taxon>Pichiaceae</taxon>
        <taxon>Ambrosiozyma</taxon>
    </lineage>
</organism>
<reference evidence="1" key="1">
    <citation type="submission" date="2023-04" db="EMBL/GenBank/DDBJ databases">
        <title>Ambrosiozyma monospora NBRC 10751.</title>
        <authorList>
            <person name="Ichikawa N."/>
            <person name="Sato H."/>
            <person name="Tonouchi N."/>
        </authorList>
    </citation>
    <scope>NUCLEOTIDE SEQUENCE</scope>
    <source>
        <strain evidence="1">NBRC 10751</strain>
    </source>
</reference>
<gene>
    <name evidence="1" type="ORF">Amon02_000637800</name>
</gene>
<keyword evidence="2" id="KW-1185">Reference proteome</keyword>
<evidence type="ECO:0000313" key="1">
    <source>
        <dbReference type="EMBL" id="GME83751.1"/>
    </source>
</evidence>
<dbReference type="EMBL" id="BSXS01004959">
    <property type="protein sequence ID" value="GME83751.1"/>
    <property type="molecule type" value="Genomic_DNA"/>
</dbReference>
<protein>
    <submittedName>
        <fullName evidence="1">Unnamed protein product</fullName>
    </submittedName>
</protein>
<accession>A0ACB5T945</accession>